<dbReference type="InterPro" id="IPR038664">
    <property type="entry name" value="Gar1/Naf1_Cbf5-bd_sf"/>
</dbReference>
<gene>
    <name evidence="1" type="ORF">SAMN04488589_0333</name>
</gene>
<dbReference type="InterPro" id="IPR007504">
    <property type="entry name" value="H/ACA_rnp_Gar1/Naf1"/>
</dbReference>
<comment type="caution">
    <text evidence="1">The sequence shown here is derived from an EMBL/GenBank/DDBJ whole genome shotgun (WGS) entry which is preliminary data.</text>
</comment>
<dbReference type="RefSeq" id="WP_091708128.1">
    <property type="nucleotide sequence ID" value="NZ_FNCA01000001.1"/>
</dbReference>
<dbReference type="Pfam" id="PF04410">
    <property type="entry name" value="Gar1"/>
    <property type="match status" value="1"/>
</dbReference>
<dbReference type="OrthoDB" id="60264at2157"/>
<organism evidence="1 2">
    <name type="scientific">Methanolobus vulcani</name>
    <dbReference type="NCBI Taxonomy" id="38026"/>
    <lineage>
        <taxon>Archaea</taxon>
        <taxon>Methanobacteriati</taxon>
        <taxon>Methanobacteriota</taxon>
        <taxon>Stenosarchaea group</taxon>
        <taxon>Methanomicrobia</taxon>
        <taxon>Methanosarcinales</taxon>
        <taxon>Methanosarcinaceae</taxon>
        <taxon>Methanolobus</taxon>
    </lineage>
</organism>
<dbReference type="InterPro" id="IPR009000">
    <property type="entry name" value="Transl_B-barrel_sf"/>
</dbReference>
<dbReference type="GO" id="GO:0001522">
    <property type="term" value="P:pseudouridine synthesis"/>
    <property type="evidence" value="ECO:0007669"/>
    <property type="project" value="InterPro"/>
</dbReference>
<dbReference type="GO" id="GO:0042254">
    <property type="term" value="P:ribosome biogenesis"/>
    <property type="evidence" value="ECO:0007669"/>
    <property type="project" value="InterPro"/>
</dbReference>
<reference evidence="1 2" key="1">
    <citation type="submission" date="2016-10" db="EMBL/GenBank/DDBJ databases">
        <authorList>
            <person name="Varghese N."/>
            <person name="Submissions S."/>
        </authorList>
    </citation>
    <scope>NUCLEOTIDE SEQUENCE [LARGE SCALE GENOMIC DNA]</scope>
    <source>
        <strain evidence="1 2">PL 12/M</strain>
    </source>
</reference>
<dbReference type="AlphaFoldDB" id="A0A7Z7FDC8"/>
<dbReference type="SUPFAM" id="SSF50447">
    <property type="entry name" value="Translation proteins"/>
    <property type="match status" value="1"/>
</dbReference>
<accession>A0A7Z7FDC8</accession>
<dbReference type="Gene3D" id="2.40.10.230">
    <property type="entry name" value="Probable tRNA pseudouridine synthase domain"/>
    <property type="match status" value="1"/>
</dbReference>
<evidence type="ECO:0000313" key="2">
    <source>
        <dbReference type="Proteomes" id="UP000199259"/>
    </source>
</evidence>
<evidence type="ECO:0000313" key="1">
    <source>
        <dbReference type="EMBL" id="SDF31889.1"/>
    </source>
</evidence>
<sequence>MEHIVQKPKYNKRKHMKRLGQILHISKQNEIVVRGDEKQFSGSMRDLPRINSFVLDKSIKPIGKVSGIFGPVDQPYFTLKPDKRVIASGLERLVNERVYVQ</sequence>
<dbReference type="Proteomes" id="UP000199259">
    <property type="component" value="Unassembled WGS sequence"/>
</dbReference>
<name>A0A7Z7FDC8_9EURY</name>
<dbReference type="EMBL" id="FNCA01000001">
    <property type="protein sequence ID" value="SDF31889.1"/>
    <property type="molecule type" value="Genomic_DNA"/>
</dbReference>
<protein>
    <submittedName>
        <fullName evidence="1">snoRNP protein GAR1</fullName>
    </submittedName>
</protein>
<keyword evidence="2" id="KW-1185">Reference proteome</keyword>
<proteinExistence type="predicted"/>